<dbReference type="NCBIfam" id="NF000940">
    <property type="entry name" value="PRK00094.1-2"/>
    <property type="match status" value="1"/>
</dbReference>
<gene>
    <name evidence="13" type="primary">gpsA</name>
    <name evidence="20" type="ORF">BAA01_02835</name>
</gene>
<keyword evidence="6 13" id="KW-0443">Lipid metabolism</keyword>
<dbReference type="PANTHER" id="PTHR11728:SF1">
    <property type="entry name" value="GLYCEROL-3-PHOSPHATE DEHYDROGENASE [NAD(+)] 2, CHLOROPLASTIC"/>
    <property type="match status" value="1"/>
</dbReference>
<keyword evidence="2 13" id="KW-0444">Lipid biosynthesis</keyword>
<dbReference type="Gene3D" id="1.10.1040.10">
    <property type="entry name" value="N-(1-d-carboxylethyl)-l-norvaline Dehydrogenase, domain 2"/>
    <property type="match status" value="1"/>
</dbReference>
<feature type="binding site" evidence="13">
    <location>
        <position position="139"/>
    </location>
    <ligand>
        <name>NADPH</name>
        <dbReference type="ChEBI" id="CHEBI:57783"/>
    </ligand>
</feature>
<name>A0A1Y3PRR7_9BACI</name>
<evidence type="ECO:0000256" key="5">
    <source>
        <dbReference type="ARBA" id="ARBA00023027"/>
    </source>
</evidence>
<keyword evidence="4 13" id="KW-0560">Oxidoreductase</keyword>
<evidence type="ECO:0000256" key="9">
    <source>
        <dbReference type="ARBA" id="ARBA00052716"/>
    </source>
</evidence>
<keyword evidence="13" id="KW-0963">Cytoplasm</keyword>
<evidence type="ECO:0000256" key="10">
    <source>
        <dbReference type="ARBA" id="ARBA00066687"/>
    </source>
</evidence>
<dbReference type="InterPro" id="IPR006109">
    <property type="entry name" value="G3P_DH_NAD-dep_C"/>
</dbReference>
<dbReference type="PROSITE" id="PS00957">
    <property type="entry name" value="NAD_G3PDH"/>
    <property type="match status" value="1"/>
</dbReference>
<feature type="binding site" evidence="13">
    <location>
        <position position="190"/>
    </location>
    <ligand>
        <name>sn-glycerol 3-phosphate</name>
        <dbReference type="ChEBI" id="CHEBI:57597"/>
    </ligand>
</feature>
<reference evidence="21" key="1">
    <citation type="submission" date="2016-06" db="EMBL/GenBank/DDBJ databases">
        <authorList>
            <person name="Nascimento L."/>
            <person name="Pereira R.V."/>
            <person name="Martins L.F."/>
            <person name="Quaggio R.B."/>
            <person name="Silva A.M."/>
            <person name="Setubal J.C."/>
        </authorList>
    </citation>
    <scope>NUCLEOTIDE SEQUENCE [LARGE SCALE GENOMIC DNA]</scope>
</reference>
<comment type="catalytic activity">
    <reaction evidence="13">
        <text>sn-glycerol 3-phosphate + NAD(+) = dihydroxyacetone phosphate + NADH + H(+)</text>
        <dbReference type="Rhea" id="RHEA:11092"/>
        <dbReference type="ChEBI" id="CHEBI:15378"/>
        <dbReference type="ChEBI" id="CHEBI:57540"/>
        <dbReference type="ChEBI" id="CHEBI:57597"/>
        <dbReference type="ChEBI" id="CHEBI:57642"/>
        <dbReference type="ChEBI" id="CHEBI:57945"/>
        <dbReference type="EC" id="1.1.1.94"/>
    </reaction>
</comment>
<dbReference type="EC" id="1.1.1.94" evidence="10 13"/>
<proteinExistence type="inferred from homology"/>
<evidence type="ECO:0000313" key="20">
    <source>
        <dbReference type="EMBL" id="OUM89714.1"/>
    </source>
</evidence>
<dbReference type="AlphaFoldDB" id="A0A1Y3PRR7"/>
<feature type="binding site" evidence="13">
    <location>
        <position position="243"/>
    </location>
    <ligand>
        <name>sn-glycerol 3-phosphate</name>
        <dbReference type="ChEBI" id="CHEBI:57597"/>
    </ligand>
</feature>
<dbReference type="FunFam" id="1.10.1040.10:FF:000001">
    <property type="entry name" value="Glycerol-3-phosphate dehydrogenase [NAD(P)+]"/>
    <property type="match status" value="1"/>
</dbReference>
<evidence type="ECO:0000256" key="4">
    <source>
        <dbReference type="ARBA" id="ARBA00023002"/>
    </source>
</evidence>
<feature type="active site" description="Proton acceptor" evidence="13 14">
    <location>
        <position position="190"/>
    </location>
</feature>
<dbReference type="GO" id="GO:0141152">
    <property type="term" value="F:glycerol-3-phosphate dehydrogenase (NAD+) activity"/>
    <property type="evidence" value="ECO:0007669"/>
    <property type="project" value="RHEA"/>
</dbReference>
<evidence type="ECO:0000256" key="11">
    <source>
        <dbReference type="ARBA" id="ARBA00069372"/>
    </source>
</evidence>
<keyword evidence="3 13" id="KW-0521">NADP</keyword>
<dbReference type="GO" id="GO:0046168">
    <property type="term" value="P:glycerol-3-phosphate catabolic process"/>
    <property type="evidence" value="ECO:0007669"/>
    <property type="project" value="InterPro"/>
</dbReference>
<feature type="binding site" evidence="16">
    <location>
        <position position="254"/>
    </location>
    <ligand>
        <name>NAD(+)</name>
        <dbReference type="ChEBI" id="CHEBI:57540"/>
    </ligand>
</feature>
<feature type="binding site" evidence="13">
    <location>
        <position position="135"/>
    </location>
    <ligand>
        <name>sn-glycerol 3-phosphate</name>
        <dbReference type="ChEBI" id="CHEBI:57597"/>
    </ligand>
</feature>
<dbReference type="GO" id="GO:0141153">
    <property type="term" value="F:glycerol-3-phosphate dehydrogenase (NADP+) activity"/>
    <property type="evidence" value="ECO:0007669"/>
    <property type="project" value="RHEA"/>
</dbReference>
<dbReference type="InterPro" id="IPR008927">
    <property type="entry name" value="6-PGluconate_DH-like_C_sf"/>
</dbReference>
<feature type="binding site" evidence="13">
    <location>
        <position position="254"/>
    </location>
    <ligand>
        <name>sn-glycerol 3-phosphate</name>
        <dbReference type="ChEBI" id="CHEBI:57597"/>
    </ligand>
</feature>
<evidence type="ECO:0000256" key="1">
    <source>
        <dbReference type="ARBA" id="ARBA00011009"/>
    </source>
</evidence>
<evidence type="ECO:0000256" key="14">
    <source>
        <dbReference type="PIRSR" id="PIRSR000114-1"/>
    </source>
</evidence>
<comment type="subcellular location">
    <subcellularLocation>
        <location evidence="13">Cytoplasm</location>
    </subcellularLocation>
</comment>
<dbReference type="Gene3D" id="3.40.50.720">
    <property type="entry name" value="NAD(P)-binding Rossmann-like Domain"/>
    <property type="match status" value="1"/>
</dbReference>
<feature type="binding site" evidence="15">
    <location>
        <position position="106"/>
    </location>
    <ligand>
        <name>substrate</name>
    </ligand>
</feature>
<dbReference type="Pfam" id="PF01210">
    <property type="entry name" value="NAD_Gly3P_dh_N"/>
    <property type="match status" value="1"/>
</dbReference>
<dbReference type="GO" id="GO:0008654">
    <property type="term" value="P:phospholipid biosynthetic process"/>
    <property type="evidence" value="ECO:0007669"/>
    <property type="project" value="UniProtKB-KW"/>
</dbReference>
<feature type="domain" description="Glycerol-3-phosphate dehydrogenase NAD-dependent C-terminal" evidence="19">
    <location>
        <begin position="179"/>
        <end position="320"/>
    </location>
</feature>
<feature type="binding site" evidence="16">
    <location>
        <begin position="8"/>
        <end position="13"/>
    </location>
    <ligand>
        <name>NAD(+)</name>
        <dbReference type="ChEBI" id="CHEBI:57540"/>
    </ligand>
</feature>
<dbReference type="GO" id="GO:0051287">
    <property type="term" value="F:NAD binding"/>
    <property type="evidence" value="ECO:0007669"/>
    <property type="project" value="InterPro"/>
</dbReference>
<dbReference type="PIRSF" id="PIRSF000114">
    <property type="entry name" value="Glycerol-3-P_dh"/>
    <property type="match status" value="1"/>
</dbReference>
<comment type="caution">
    <text evidence="20">The sequence shown here is derived from an EMBL/GenBank/DDBJ whole genome shotgun (WGS) entry which is preliminary data.</text>
</comment>
<dbReference type="Pfam" id="PF07479">
    <property type="entry name" value="NAD_Gly3P_dh_C"/>
    <property type="match status" value="1"/>
</dbReference>
<evidence type="ECO:0000256" key="17">
    <source>
        <dbReference type="RuleBase" id="RU000437"/>
    </source>
</evidence>
<comment type="catalytic activity">
    <reaction evidence="9">
        <text>sn-glycerol 3-phosphate + NADP(+) = dihydroxyacetone phosphate + NADPH + H(+)</text>
        <dbReference type="Rhea" id="RHEA:11096"/>
        <dbReference type="ChEBI" id="CHEBI:15378"/>
        <dbReference type="ChEBI" id="CHEBI:57597"/>
        <dbReference type="ChEBI" id="CHEBI:57642"/>
        <dbReference type="ChEBI" id="CHEBI:57783"/>
        <dbReference type="ChEBI" id="CHEBI:58349"/>
        <dbReference type="EC" id="1.1.1.94"/>
    </reaction>
    <physiologicalReaction direction="right-to-left" evidence="9">
        <dbReference type="Rhea" id="RHEA:11098"/>
    </physiologicalReaction>
</comment>
<keyword evidence="5 13" id="KW-0520">NAD</keyword>
<feature type="binding site" evidence="13">
    <location>
        <position position="106"/>
    </location>
    <ligand>
        <name>NADPH</name>
        <dbReference type="ChEBI" id="CHEBI:57783"/>
    </ligand>
</feature>
<dbReference type="GO" id="GO:0005975">
    <property type="term" value="P:carbohydrate metabolic process"/>
    <property type="evidence" value="ECO:0007669"/>
    <property type="project" value="InterPro"/>
</dbReference>
<evidence type="ECO:0000259" key="19">
    <source>
        <dbReference type="Pfam" id="PF07479"/>
    </source>
</evidence>
<evidence type="ECO:0000256" key="8">
    <source>
        <dbReference type="ARBA" id="ARBA00023264"/>
    </source>
</evidence>
<evidence type="ECO:0000256" key="13">
    <source>
        <dbReference type="HAMAP-Rule" id="MF_00394"/>
    </source>
</evidence>
<feature type="binding site" evidence="13">
    <location>
        <position position="32"/>
    </location>
    <ligand>
        <name>NADPH</name>
        <dbReference type="ChEBI" id="CHEBI:57783"/>
    </ligand>
</feature>
<comment type="caution">
    <text evidence="13">Lacks conserved residue(s) required for the propagation of feature annotation.</text>
</comment>
<feature type="binding site" evidence="13">
    <location>
        <position position="280"/>
    </location>
    <ligand>
        <name>NADPH</name>
        <dbReference type="ChEBI" id="CHEBI:57783"/>
    </ligand>
</feature>
<dbReference type="SUPFAM" id="SSF48179">
    <property type="entry name" value="6-phosphogluconate dehydrogenase C-terminal domain-like"/>
    <property type="match status" value="1"/>
</dbReference>
<dbReference type="NCBIfam" id="NF000942">
    <property type="entry name" value="PRK00094.1-4"/>
    <property type="match status" value="1"/>
</dbReference>
<feature type="binding site" evidence="13">
    <location>
        <position position="254"/>
    </location>
    <ligand>
        <name>NADPH</name>
        <dbReference type="ChEBI" id="CHEBI:57783"/>
    </ligand>
</feature>
<sequence>MGKIAVIGAGSWGTALATVLASNGHQIYLYARNRERVEEINTKRTNQRYLPGISLPPGITATSEMAVAIQDAEAVFLVVPSQSVRSVSRDVAPYLHPDALLVHAVKGFELSSRKRISTVLREELGETKAIAVLSGPSHAEEVARRLPTTVVVASDDVHVAEKAQDLLINTSFRVYVNLDPIGVEVSGALKNVIAIAAGLSDGLAFGDNAKAALITRGLAEITRLGVAMGASQATFSGLAGVGDLVVTCTSRLSRNWRAGFLLAQGKSLQQVLDELGMVAEGVKTTQVAYQLARHYNIDMPITSQLHQVLFAARSPREAVESLMSRLRRHEIELLDEITPFRRIT</sequence>
<feature type="binding site" evidence="13">
    <location>
        <position position="253"/>
    </location>
    <ligand>
        <name>sn-glycerol 3-phosphate</name>
        <dbReference type="ChEBI" id="CHEBI:57597"/>
    </ligand>
</feature>
<protein>
    <recommendedName>
        <fullName evidence="11 13">Glycerol-3-phosphate dehydrogenase [NAD(P)+]</fullName>
        <ecNumber evidence="10 13">1.1.1.94</ecNumber>
    </recommendedName>
    <alternativeName>
        <fullName evidence="13">NAD(P)(+)-dependent glycerol-3-phosphate dehydrogenase</fullName>
    </alternativeName>
    <alternativeName>
        <fullName evidence="12 13">NAD(P)H-dependent dihydroxyacetone-phosphate reductase</fullName>
    </alternativeName>
</protein>
<dbReference type="EMBL" id="LZRT01000036">
    <property type="protein sequence ID" value="OUM89714.1"/>
    <property type="molecule type" value="Genomic_DNA"/>
</dbReference>
<dbReference type="PANTHER" id="PTHR11728">
    <property type="entry name" value="GLYCEROL-3-PHOSPHATE DEHYDROGENASE"/>
    <property type="match status" value="1"/>
</dbReference>
<dbReference type="InterPro" id="IPR006168">
    <property type="entry name" value="G3P_DH_NAD-dep"/>
</dbReference>
<keyword evidence="8 13" id="KW-1208">Phospholipid metabolism</keyword>
<dbReference type="SUPFAM" id="SSF51735">
    <property type="entry name" value="NAD(P)-binding Rossmann-fold domains"/>
    <property type="match status" value="1"/>
</dbReference>
<feature type="binding site" evidence="13">
    <location>
        <position position="137"/>
    </location>
    <ligand>
        <name>sn-glycerol 3-phosphate</name>
        <dbReference type="ChEBI" id="CHEBI:57597"/>
    </ligand>
</feature>
<evidence type="ECO:0000256" key="15">
    <source>
        <dbReference type="PIRSR" id="PIRSR000114-2"/>
    </source>
</evidence>
<evidence type="ECO:0000313" key="21">
    <source>
        <dbReference type="Proteomes" id="UP000196475"/>
    </source>
</evidence>
<feature type="domain" description="Glycerol-3-phosphate dehydrogenase NAD-dependent N-terminal" evidence="18">
    <location>
        <begin position="3"/>
        <end position="158"/>
    </location>
</feature>
<evidence type="ECO:0000256" key="6">
    <source>
        <dbReference type="ARBA" id="ARBA00023098"/>
    </source>
</evidence>
<evidence type="ECO:0000256" key="3">
    <source>
        <dbReference type="ARBA" id="ARBA00022857"/>
    </source>
</evidence>
<feature type="binding site" evidence="13">
    <location>
        <position position="278"/>
    </location>
    <ligand>
        <name>NADPH</name>
        <dbReference type="ChEBI" id="CHEBI:57783"/>
    </ligand>
</feature>
<dbReference type="GO" id="GO:0046167">
    <property type="term" value="P:glycerol-3-phosphate biosynthetic process"/>
    <property type="evidence" value="ECO:0007669"/>
    <property type="project" value="UniProtKB-UniRule"/>
</dbReference>
<dbReference type="Proteomes" id="UP000196475">
    <property type="component" value="Unassembled WGS sequence"/>
</dbReference>
<dbReference type="NCBIfam" id="NF000941">
    <property type="entry name" value="PRK00094.1-3"/>
    <property type="match status" value="1"/>
</dbReference>
<dbReference type="PRINTS" id="PR00077">
    <property type="entry name" value="GPDHDRGNASE"/>
</dbReference>
<evidence type="ECO:0000256" key="7">
    <source>
        <dbReference type="ARBA" id="ARBA00023209"/>
    </source>
</evidence>
<dbReference type="InterPro" id="IPR011128">
    <property type="entry name" value="G3P_DH_NAD-dep_N"/>
</dbReference>
<feature type="binding site" evidence="16">
    <location>
        <position position="139"/>
    </location>
    <ligand>
        <name>NAD(+)</name>
        <dbReference type="ChEBI" id="CHEBI:57540"/>
    </ligand>
</feature>
<comment type="pathway">
    <text evidence="13">Membrane lipid metabolism; glycerophospholipid metabolism.</text>
</comment>
<evidence type="ECO:0000259" key="18">
    <source>
        <dbReference type="Pfam" id="PF01210"/>
    </source>
</evidence>
<organism evidence="20 21">
    <name type="scientific">Bacillus thermozeamaize</name>
    <dbReference type="NCBI Taxonomy" id="230954"/>
    <lineage>
        <taxon>Bacteria</taxon>
        <taxon>Bacillati</taxon>
        <taxon>Bacillota</taxon>
        <taxon>Bacilli</taxon>
        <taxon>Bacillales</taxon>
        <taxon>Bacillaceae</taxon>
        <taxon>Bacillus</taxon>
    </lineage>
</organism>
<keyword evidence="7 13" id="KW-0594">Phospholipid biosynthesis</keyword>
<evidence type="ECO:0000256" key="12">
    <source>
        <dbReference type="ARBA" id="ARBA00080511"/>
    </source>
</evidence>
<dbReference type="FunFam" id="3.40.50.720:FF:000019">
    <property type="entry name" value="Glycerol-3-phosphate dehydrogenase [NAD(P)+]"/>
    <property type="match status" value="1"/>
</dbReference>
<dbReference type="UniPathway" id="UPA00940"/>
<evidence type="ECO:0000256" key="16">
    <source>
        <dbReference type="PIRSR" id="PIRSR000114-3"/>
    </source>
</evidence>
<accession>A0A1Y3PRR7</accession>
<feature type="binding site" evidence="13">
    <location>
        <position position="11"/>
    </location>
    <ligand>
        <name>NADPH</name>
        <dbReference type="ChEBI" id="CHEBI:57783"/>
    </ligand>
</feature>
<evidence type="ECO:0000256" key="2">
    <source>
        <dbReference type="ARBA" id="ARBA00022516"/>
    </source>
</evidence>
<keyword evidence="13" id="KW-0547">Nucleotide-binding</keyword>
<feature type="binding site" evidence="13">
    <location>
        <position position="49"/>
    </location>
    <ligand>
        <name>NADPH</name>
        <dbReference type="ChEBI" id="CHEBI:57783"/>
    </ligand>
</feature>
<feature type="binding site" evidence="13">
    <location>
        <position position="255"/>
    </location>
    <ligand>
        <name>sn-glycerol 3-phosphate</name>
        <dbReference type="ChEBI" id="CHEBI:57597"/>
    </ligand>
</feature>
<dbReference type="InterPro" id="IPR036291">
    <property type="entry name" value="NAD(P)-bd_dom_sf"/>
</dbReference>
<feature type="binding site" evidence="13">
    <location>
        <position position="12"/>
    </location>
    <ligand>
        <name>NADPH</name>
        <dbReference type="ChEBI" id="CHEBI:57783"/>
    </ligand>
</feature>
<comment type="similarity">
    <text evidence="1 13 17">Belongs to the NAD-dependent glycerol-3-phosphate dehydrogenase family.</text>
</comment>
<dbReference type="HAMAP" id="MF_00394">
    <property type="entry name" value="NAD_Glyc3P_dehydrog"/>
    <property type="match status" value="1"/>
</dbReference>
<dbReference type="InterPro" id="IPR013328">
    <property type="entry name" value="6PGD_dom2"/>
</dbReference>
<dbReference type="GO" id="GO:0005829">
    <property type="term" value="C:cytosol"/>
    <property type="evidence" value="ECO:0007669"/>
    <property type="project" value="TreeGrafter"/>
</dbReference>
<feature type="binding site" evidence="15">
    <location>
        <begin position="254"/>
        <end position="255"/>
    </location>
    <ligand>
        <name>substrate</name>
    </ligand>
</feature>
<dbReference type="GO" id="GO:0006650">
    <property type="term" value="P:glycerophospholipid metabolic process"/>
    <property type="evidence" value="ECO:0007669"/>
    <property type="project" value="UniProtKB-UniRule"/>
</dbReference>
<comment type="function">
    <text evidence="13">Catalyzes the reduction of the glycolytic intermediate dihydroxyacetone phosphate (DHAP) to sn-glycerol 3-phosphate (G3P), the key precursor for phospholipid synthesis.</text>
</comment>
<feature type="binding site" evidence="13">
    <location>
        <position position="106"/>
    </location>
    <ligand>
        <name>sn-glycerol 3-phosphate</name>
        <dbReference type="ChEBI" id="CHEBI:57597"/>
    </ligand>
</feature>